<dbReference type="AlphaFoldDB" id="A0AAV7VYE8"/>
<sequence>MCAPCPGNSVKVYNIEPGRLKVRNLCRLGGNLRTAKMAGRAKSTKNPDRITQAITPTDQQSGPSLQSLESTLLAHSAQFEKVLQAILDTKSSLEGRIDAVAQDLNLLRVDHRSLAEKVKTTEAEIADLTPIAQGNQKQIKRMDEELKILWRRSEEMESRACRNNVRFLGFPESMRQPESEISQEQWLIKEVLNGAPSKFFSVERAYRVPGRPPAPGQSPRPLIARFLNYRDRDAILQQFRNKGPFKYEDSNINAYPDFTQEVQNQRNSFVKIKQRLREQNIKYALLFPAKLRVVMEDRTHIFTNPEDAWTWLHAKGLEHPREDEEGDEKWQKPAARKRSKRRTRGQPNVWQAAEERAKVLKETPLHMQSRNRIASGLEELGSDSDTASSVSTVTGELGGPKVTPRTADDL</sequence>
<gene>
    <name evidence="2" type="ORF">NDU88_001188</name>
</gene>
<dbReference type="PANTHER" id="PTHR11505">
    <property type="entry name" value="L1 TRANSPOSABLE ELEMENT-RELATED"/>
    <property type="match status" value="1"/>
</dbReference>
<dbReference type="InterPro" id="IPR042566">
    <property type="entry name" value="L1_C"/>
</dbReference>
<evidence type="ECO:0000313" key="3">
    <source>
        <dbReference type="Proteomes" id="UP001066276"/>
    </source>
</evidence>
<dbReference type="EMBL" id="JANPWB010000002">
    <property type="protein sequence ID" value="KAJ1205761.1"/>
    <property type="molecule type" value="Genomic_DNA"/>
</dbReference>
<feature type="region of interest" description="Disordered" evidence="1">
    <location>
        <begin position="38"/>
        <end position="64"/>
    </location>
</feature>
<organism evidence="2 3">
    <name type="scientific">Pleurodeles waltl</name>
    <name type="common">Iberian ribbed newt</name>
    <dbReference type="NCBI Taxonomy" id="8319"/>
    <lineage>
        <taxon>Eukaryota</taxon>
        <taxon>Metazoa</taxon>
        <taxon>Chordata</taxon>
        <taxon>Craniata</taxon>
        <taxon>Vertebrata</taxon>
        <taxon>Euteleostomi</taxon>
        <taxon>Amphibia</taxon>
        <taxon>Batrachia</taxon>
        <taxon>Caudata</taxon>
        <taxon>Salamandroidea</taxon>
        <taxon>Salamandridae</taxon>
        <taxon>Pleurodelinae</taxon>
        <taxon>Pleurodeles</taxon>
    </lineage>
</organism>
<evidence type="ECO:0000313" key="2">
    <source>
        <dbReference type="EMBL" id="KAJ1205761.1"/>
    </source>
</evidence>
<reference evidence="2" key="1">
    <citation type="journal article" date="2022" name="bioRxiv">
        <title>Sequencing and chromosome-scale assembly of the giantPleurodeles waltlgenome.</title>
        <authorList>
            <person name="Brown T."/>
            <person name="Elewa A."/>
            <person name="Iarovenko S."/>
            <person name="Subramanian E."/>
            <person name="Araus A.J."/>
            <person name="Petzold A."/>
            <person name="Susuki M."/>
            <person name="Suzuki K.-i.T."/>
            <person name="Hayashi T."/>
            <person name="Toyoda A."/>
            <person name="Oliveira C."/>
            <person name="Osipova E."/>
            <person name="Leigh N.D."/>
            <person name="Simon A."/>
            <person name="Yun M.H."/>
        </authorList>
    </citation>
    <scope>NUCLEOTIDE SEQUENCE</scope>
    <source>
        <strain evidence="2">20211129_DDA</strain>
        <tissue evidence="2">Liver</tissue>
    </source>
</reference>
<feature type="region of interest" description="Disordered" evidence="1">
    <location>
        <begin position="320"/>
        <end position="410"/>
    </location>
</feature>
<proteinExistence type="predicted"/>
<accession>A0AAV7VYE8</accession>
<dbReference type="Gene3D" id="3.30.250.20">
    <property type="entry name" value="L1 transposable element, C-terminal domain"/>
    <property type="match status" value="1"/>
</dbReference>
<dbReference type="Proteomes" id="UP001066276">
    <property type="component" value="Chromosome 1_2"/>
</dbReference>
<keyword evidence="3" id="KW-1185">Reference proteome</keyword>
<evidence type="ECO:0008006" key="4">
    <source>
        <dbReference type="Google" id="ProtNLM"/>
    </source>
</evidence>
<protein>
    <recommendedName>
        <fullName evidence="4">LINE-1 type transposase domain-containing protein 1</fullName>
    </recommendedName>
</protein>
<feature type="compositionally biased region" description="Polar residues" evidence="1">
    <location>
        <begin position="52"/>
        <end position="64"/>
    </location>
</feature>
<feature type="compositionally biased region" description="Low complexity" evidence="1">
    <location>
        <begin position="383"/>
        <end position="394"/>
    </location>
</feature>
<feature type="compositionally biased region" description="Basic residues" evidence="1">
    <location>
        <begin position="334"/>
        <end position="344"/>
    </location>
</feature>
<dbReference type="InterPro" id="IPR004244">
    <property type="entry name" value="Transposase_22"/>
</dbReference>
<feature type="compositionally biased region" description="Basic and acidic residues" evidence="1">
    <location>
        <begin position="353"/>
        <end position="364"/>
    </location>
</feature>
<evidence type="ECO:0000256" key="1">
    <source>
        <dbReference type="SAM" id="MobiDB-lite"/>
    </source>
</evidence>
<name>A0AAV7VYE8_PLEWA</name>
<comment type="caution">
    <text evidence="2">The sequence shown here is derived from an EMBL/GenBank/DDBJ whole genome shotgun (WGS) entry which is preliminary data.</text>
</comment>